<dbReference type="AlphaFoldDB" id="A0A7S2XG75"/>
<accession>A0A7S2XG75</accession>
<dbReference type="EMBL" id="HBHP01033611">
    <property type="protein sequence ID" value="CAD9776672.1"/>
    <property type="molecule type" value="Transcribed_RNA"/>
</dbReference>
<reference evidence="1" key="1">
    <citation type="submission" date="2021-01" db="EMBL/GenBank/DDBJ databases">
        <authorList>
            <person name="Corre E."/>
            <person name="Pelletier E."/>
            <person name="Niang G."/>
            <person name="Scheremetjew M."/>
            <person name="Finn R."/>
            <person name="Kale V."/>
            <person name="Holt S."/>
            <person name="Cochrane G."/>
            <person name="Meng A."/>
            <person name="Brown T."/>
            <person name="Cohen L."/>
        </authorList>
    </citation>
    <scope>NUCLEOTIDE SEQUENCE</scope>
    <source>
        <strain evidence="1">CCMP622</strain>
    </source>
</reference>
<protein>
    <submittedName>
        <fullName evidence="1">Uncharacterized protein</fullName>
    </submittedName>
</protein>
<organism evidence="1">
    <name type="scientific">Lotharella oceanica</name>
    <dbReference type="NCBI Taxonomy" id="641309"/>
    <lineage>
        <taxon>Eukaryota</taxon>
        <taxon>Sar</taxon>
        <taxon>Rhizaria</taxon>
        <taxon>Cercozoa</taxon>
        <taxon>Chlorarachniophyceae</taxon>
        <taxon>Lotharella</taxon>
    </lineage>
</organism>
<proteinExistence type="predicted"/>
<evidence type="ECO:0000313" key="1">
    <source>
        <dbReference type="EMBL" id="CAD9776672.1"/>
    </source>
</evidence>
<name>A0A7S2XG75_9EUKA</name>
<sequence length="157" mass="16984">MYNYRYNHTYSKCAPQAMNACTAHQLGASPVHLLCMLDIYGDTDRWYASAATVCSYYLYRYDADTVVGCVCRAKPVVTSSIVAIHAIYLLQACSDTPLNMVSKPRSGGESSVNVSETATKMAISFVVAVSGDAAFSRNCDSDCYFGGAFDYDVDGPA</sequence>
<gene>
    <name evidence="1" type="ORF">LSP00402_LOCUS20686</name>
</gene>